<sequence length="985" mass="109590">MARRKKAHIDDYSSSDGDSDGDNYASDEHGHDGKRRKKYQTKDDHIYGVFAEDEDDEAQERDGGVGRTVRGRDRKGKKVDYLRGQAFVPASSKGAQQASAVEDENEIEQSDSSSTFEGKEDDPLEKEMQRLRQEPIDEELALETRPAFGGLGFSGPTAMAKEAKKEASGAGFKPTSFVSSRSGIGSRRPDATSSQTEEQVQGTNRANGQPGLRARPGIASTDSGISTPVASTSKNQVLEDAGPAPLSHLPPSFGSTRPSSFNDNGPSVSKNSFLSSTSGRGKAAVQKGSSIKFGKGFNPAEMLAKMGWSGGGLGKQGEGIVNPIDVQVRPERAGMGFGGRREMTEQNRQEARRRGQVFSSDEEDQAADKGNGQGKGKAKTRDGRSAGPRAWTKAEKKPRKPKIEHRTYEEIIEEAGTLPSTDAGIGQIIDATGREMREVSSLASALAQHAVPTSDSTRLPELRHNLRLICDCNRQALDELAKEGAAIRDRQKWVQRELEEAERRIIKESKGADSLKRVLELVRDIEGLGRKAQLDQSLGLDVFDTIVQRLQRDFADDVVKFSLDEALVGAIAPVVRRIATDWEPLKEPVKMTRHLKRWATALRLEEPQRNQKGKGAMTPYETLLWQIVMPKIRSAINNDWDPHHPSAAVVLVTAWSAVLPRFIKDNTMDQLLLPKIKKSLSEWDPRGSTSDLQHIVFPWLPIFPERAEELLTDAKRRFRSGLKAWKPSRDIPSGTRKWREVFKESDWDSMMLDVIVPKLGAALRFDLTINPSKQDMSPLERALQWTDLLRPGVLSRILEKEFFPKWLEILHMWLTQPSANLDEVAQWYTFWKAWFPKAVAALPGISQGFRRGLDLINEAIELGDERHSKLRKPDITPMSRTEFAAVHKVQRQAEVPVANRLPEEVSFKSLVEEAAAEADLLVQPLNRTESTSGAALYRISRALDGKHGINFYISDDVLWLEERDATTGHVQYLPVGMQELFAKVK</sequence>
<dbReference type="GeneID" id="25266205"/>
<feature type="domain" description="G-patch" evidence="8">
    <location>
        <begin position="301"/>
        <end position="340"/>
    </location>
</feature>
<feature type="compositionally biased region" description="Polar residues" evidence="7">
    <location>
        <begin position="191"/>
        <end position="207"/>
    </location>
</feature>
<name>A0A066VBT0_TILAU</name>
<evidence type="ECO:0000313" key="10">
    <source>
        <dbReference type="Proteomes" id="UP000027361"/>
    </source>
</evidence>
<evidence type="ECO:0000313" key="9">
    <source>
        <dbReference type="EMBL" id="KDN37748.1"/>
    </source>
</evidence>
<feature type="compositionally biased region" description="Polar residues" evidence="7">
    <location>
        <begin position="220"/>
        <end position="236"/>
    </location>
</feature>
<dbReference type="PANTHER" id="PTHR23329:SF1">
    <property type="entry name" value="TUFTELIN-INTERACTING PROTEIN 11"/>
    <property type="match status" value="1"/>
</dbReference>
<dbReference type="InterPro" id="IPR022783">
    <property type="entry name" value="GCFC_dom"/>
</dbReference>
<dbReference type="PANTHER" id="PTHR23329">
    <property type="entry name" value="TUFTELIN-INTERACTING PROTEIN 11-RELATED"/>
    <property type="match status" value="1"/>
</dbReference>
<dbReference type="InParanoid" id="A0A066VBT0"/>
<evidence type="ECO:0000256" key="6">
    <source>
        <dbReference type="ARBA" id="ARBA00023242"/>
    </source>
</evidence>
<keyword evidence="5" id="KW-0508">mRNA splicing</keyword>
<evidence type="ECO:0000256" key="5">
    <source>
        <dbReference type="ARBA" id="ARBA00023187"/>
    </source>
</evidence>
<comment type="subcellular location">
    <subcellularLocation>
        <location evidence="1">Nucleus</location>
    </subcellularLocation>
</comment>
<keyword evidence="6" id="KW-0539">Nucleus</keyword>
<dbReference type="EMBL" id="JMSN01000131">
    <property type="protein sequence ID" value="KDN37748.1"/>
    <property type="molecule type" value="Genomic_DNA"/>
</dbReference>
<dbReference type="Pfam" id="PF12457">
    <property type="entry name" value="TIP_N"/>
    <property type="match status" value="1"/>
</dbReference>
<dbReference type="RefSeq" id="XP_013240481.1">
    <property type="nucleotide sequence ID" value="XM_013385027.1"/>
</dbReference>
<feature type="compositionally biased region" description="Polar residues" evidence="7">
    <location>
        <begin position="253"/>
        <end position="279"/>
    </location>
</feature>
<gene>
    <name evidence="9" type="ORF">K437DRAFT_270779</name>
</gene>
<evidence type="ECO:0000256" key="7">
    <source>
        <dbReference type="SAM" id="MobiDB-lite"/>
    </source>
</evidence>
<feature type="region of interest" description="Disordered" evidence="7">
    <location>
        <begin position="1"/>
        <end position="295"/>
    </location>
</feature>
<dbReference type="SMART" id="SM00443">
    <property type="entry name" value="G_patch"/>
    <property type="match status" value="1"/>
</dbReference>
<dbReference type="GO" id="GO:0003676">
    <property type="term" value="F:nucleic acid binding"/>
    <property type="evidence" value="ECO:0007669"/>
    <property type="project" value="InterPro"/>
</dbReference>
<dbReference type="PROSITE" id="PS50174">
    <property type="entry name" value="G_PATCH"/>
    <property type="match status" value="1"/>
</dbReference>
<dbReference type="STRING" id="1037660.A0A066VBT0"/>
<dbReference type="FunCoup" id="A0A066VBT0">
    <property type="interactions" value="572"/>
</dbReference>
<evidence type="ECO:0000259" key="8">
    <source>
        <dbReference type="PROSITE" id="PS50174"/>
    </source>
</evidence>
<comment type="caution">
    <text evidence="9">The sequence shown here is derived from an EMBL/GenBank/DDBJ whole genome shotgun (WGS) entry which is preliminary data.</text>
</comment>
<dbReference type="AlphaFoldDB" id="A0A066VBT0"/>
<evidence type="ECO:0000256" key="2">
    <source>
        <dbReference type="ARBA" id="ARBA00010900"/>
    </source>
</evidence>
<dbReference type="Pfam" id="PF07842">
    <property type="entry name" value="GCFC"/>
    <property type="match status" value="1"/>
</dbReference>
<dbReference type="GO" id="GO:0071008">
    <property type="term" value="C:U2-type post-mRNA release spliceosomal complex"/>
    <property type="evidence" value="ECO:0007669"/>
    <property type="project" value="TreeGrafter"/>
</dbReference>
<accession>A0A066VBT0</accession>
<dbReference type="InterPro" id="IPR045211">
    <property type="entry name" value="TFP11/STIP/Ntr1"/>
</dbReference>
<evidence type="ECO:0000256" key="1">
    <source>
        <dbReference type="ARBA" id="ARBA00004123"/>
    </source>
</evidence>
<reference evidence="9 10" key="1">
    <citation type="submission" date="2014-05" db="EMBL/GenBank/DDBJ databases">
        <title>Draft genome sequence of a rare smut relative, Tilletiaria anomala UBC 951.</title>
        <authorList>
            <consortium name="DOE Joint Genome Institute"/>
            <person name="Toome M."/>
            <person name="Kuo A."/>
            <person name="Henrissat B."/>
            <person name="Lipzen A."/>
            <person name="Tritt A."/>
            <person name="Yoshinaga Y."/>
            <person name="Zane M."/>
            <person name="Barry K."/>
            <person name="Grigoriev I.V."/>
            <person name="Spatafora J.W."/>
            <person name="Aimea M.C."/>
        </authorList>
    </citation>
    <scope>NUCLEOTIDE SEQUENCE [LARGE SCALE GENOMIC DNA]</scope>
    <source>
        <strain evidence="9 10">UBC 951</strain>
    </source>
</reference>
<dbReference type="Pfam" id="PF01585">
    <property type="entry name" value="G-patch"/>
    <property type="match status" value="1"/>
</dbReference>
<organism evidence="9 10">
    <name type="scientific">Tilletiaria anomala (strain ATCC 24038 / CBS 436.72 / UBC 951)</name>
    <dbReference type="NCBI Taxonomy" id="1037660"/>
    <lineage>
        <taxon>Eukaryota</taxon>
        <taxon>Fungi</taxon>
        <taxon>Dikarya</taxon>
        <taxon>Basidiomycota</taxon>
        <taxon>Ustilaginomycotina</taxon>
        <taxon>Exobasidiomycetes</taxon>
        <taxon>Georgefischeriales</taxon>
        <taxon>Tilletiariaceae</taxon>
        <taxon>Tilletiaria</taxon>
    </lineage>
</organism>
<proteinExistence type="inferred from homology"/>
<comment type="similarity">
    <text evidence="2">Belongs to the TFP11/STIP family.</text>
</comment>
<dbReference type="OMA" id="RALQKWH"/>
<dbReference type="InterPro" id="IPR000467">
    <property type="entry name" value="G_patch_dom"/>
</dbReference>
<feature type="compositionally biased region" description="Basic and acidic residues" evidence="7">
    <location>
        <begin position="339"/>
        <end position="353"/>
    </location>
</feature>
<dbReference type="GO" id="GO:0000390">
    <property type="term" value="P:spliceosomal complex disassembly"/>
    <property type="evidence" value="ECO:0007669"/>
    <property type="project" value="InterPro"/>
</dbReference>
<keyword evidence="10" id="KW-1185">Reference proteome</keyword>
<feature type="compositionally biased region" description="Basic and acidic residues" evidence="7">
    <location>
        <begin position="125"/>
        <end position="135"/>
    </location>
</feature>
<evidence type="ECO:0000256" key="3">
    <source>
        <dbReference type="ARBA" id="ARBA00022664"/>
    </source>
</evidence>
<protein>
    <submittedName>
        <fullName evidence="9">TFP11-domain-containing protein</fullName>
    </submittedName>
</protein>
<feature type="region of interest" description="Disordered" evidence="7">
    <location>
        <begin position="333"/>
        <end position="406"/>
    </location>
</feature>
<evidence type="ECO:0000256" key="4">
    <source>
        <dbReference type="ARBA" id="ARBA00022728"/>
    </source>
</evidence>
<dbReference type="Proteomes" id="UP000027361">
    <property type="component" value="Unassembled WGS sequence"/>
</dbReference>
<dbReference type="HOGENOM" id="CLU_007977_2_1_1"/>
<dbReference type="OrthoDB" id="4822at2759"/>
<keyword evidence="3" id="KW-0507">mRNA processing</keyword>
<dbReference type="InterPro" id="IPR022159">
    <property type="entry name" value="STIP/TFIP11_N"/>
</dbReference>
<keyword evidence="4" id="KW-0747">Spliceosome</keyword>